<sequence>MNLHASIRLQYWPIGGLRTVSNVVKGCVECFRARPKFMEPIMANLPKERLECVRAFAVSGVDYCGPFFYKSEVRTRYPIKCYVSVFIWFTSKAVHLELVKDLTTASFLSALKRFISTRGKPSQIWSDNATKFVGAKNELTDFKRLLLSDSHMQSVHQACLAEGIDWPRSPHFGGLWEAAVKTAKHHFYRSVGRQTPSFDELRTLVCQIASIINSRPLLSISENPDDLDVLTPAHLLFGGPSTTIIEPDPTKLNYNSWMAGSV</sequence>
<dbReference type="SUPFAM" id="SSF53098">
    <property type="entry name" value="Ribonuclease H-like"/>
    <property type="match status" value="1"/>
</dbReference>
<dbReference type="GeneID" id="123037609"/>
<dbReference type="Proteomes" id="UP001652680">
    <property type="component" value="Unassembled WGS sequence"/>
</dbReference>
<dbReference type="PROSITE" id="PS50994">
    <property type="entry name" value="INTEGRASE"/>
    <property type="match status" value="1"/>
</dbReference>
<dbReference type="Gene3D" id="3.30.420.10">
    <property type="entry name" value="Ribonuclease H-like superfamily/Ribonuclease H"/>
    <property type="match status" value="1"/>
</dbReference>
<dbReference type="InterPro" id="IPR036397">
    <property type="entry name" value="RNaseH_sf"/>
</dbReference>
<dbReference type="InterPro" id="IPR001584">
    <property type="entry name" value="Integrase_cat-core"/>
</dbReference>
<evidence type="ECO:0000313" key="3">
    <source>
        <dbReference type="Proteomes" id="UP001652680"/>
    </source>
</evidence>
<dbReference type="InterPro" id="IPR012337">
    <property type="entry name" value="RNaseH-like_sf"/>
</dbReference>
<evidence type="ECO:0000313" key="2">
    <source>
        <dbReference type="EnsemblMetazoa" id="XP_044315178.1"/>
    </source>
</evidence>
<protein>
    <recommendedName>
        <fullName evidence="1">Integrase catalytic domain-containing protein</fullName>
    </recommendedName>
</protein>
<proteinExistence type="predicted"/>
<reference evidence="2" key="2">
    <citation type="submission" date="2025-05" db="UniProtKB">
        <authorList>
            <consortium name="EnsemblMetazoa"/>
        </authorList>
    </citation>
    <scope>IDENTIFICATION</scope>
</reference>
<accession>A0ABM5J8L1</accession>
<organism evidence="2 3">
    <name type="scientific">Drosophila rhopaloa</name>
    <name type="common">Fruit fly</name>
    <dbReference type="NCBI Taxonomy" id="1041015"/>
    <lineage>
        <taxon>Eukaryota</taxon>
        <taxon>Metazoa</taxon>
        <taxon>Ecdysozoa</taxon>
        <taxon>Arthropoda</taxon>
        <taxon>Hexapoda</taxon>
        <taxon>Insecta</taxon>
        <taxon>Pterygota</taxon>
        <taxon>Neoptera</taxon>
        <taxon>Endopterygota</taxon>
        <taxon>Diptera</taxon>
        <taxon>Brachycera</taxon>
        <taxon>Muscomorpha</taxon>
        <taxon>Ephydroidea</taxon>
        <taxon>Drosophilidae</taxon>
        <taxon>Drosophila</taxon>
        <taxon>Sophophora</taxon>
    </lineage>
</organism>
<evidence type="ECO:0000259" key="1">
    <source>
        <dbReference type="PROSITE" id="PS50994"/>
    </source>
</evidence>
<feature type="domain" description="Integrase catalytic" evidence="1">
    <location>
        <begin position="42"/>
        <end position="240"/>
    </location>
</feature>
<dbReference type="PANTHER" id="PTHR47331">
    <property type="entry name" value="PHD-TYPE DOMAIN-CONTAINING PROTEIN"/>
    <property type="match status" value="1"/>
</dbReference>
<reference evidence="3" key="1">
    <citation type="journal article" date="2021" name="Elife">
        <title>Highly contiguous assemblies of 101 drosophilid genomes.</title>
        <authorList>
            <person name="Kim B.Y."/>
            <person name="Wang J.R."/>
            <person name="Miller D.E."/>
            <person name="Barmina O."/>
            <person name="Delaney E."/>
            <person name="Thompson A."/>
            <person name="Comeault A.A."/>
            <person name="Peede D."/>
            <person name="D'Agostino E.R."/>
            <person name="Pelaez J."/>
            <person name="Aguilar J.M."/>
            <person name="Haji D."/>
            <person name="Matsunaga T."/>
            <person name="Armstrong E.E."/>
            <person name="Zych M."/>
            <person name="Ogawa Y."/>
            <person name="Stamenkovic-Radak M."/>
            <person name="Jelic M."/>
            <person name="Veselinovic M.S."/>
            <person name="Tanaskovic M."/>
            <person name="Eric P."/>
            <person name="Gao J.J."/>
            <person name="Katoh T.K."/>
            <person name="Toda M.J."/>
            <person name="Watabe H."/>
            <person name="Watada M."/>
            <person name="Davis J.S."/>
            <person name="Moyle L.C."/>
            <person name="Manoli G."/>
            <person name="Bertolini E."/>
            <person name="Kostal V."/>
            <person name="Hawley R.S."/>
            <person name="Takahashi A."/>
            <person name="Jones C.D."/>
            <person name="Price D.K."/>
            <person name="Whiteman N."/>
            <person name="Kopp A."/>
            <person name="Matute D.R."/>
            <person name="Petrov D.A."/>
        </authorList>
    </citation>
    <scope>NUCLEOTIDE SEQUENCE [LARGE SCALE GENOMIC DNA]</scope>
</reference>
<name>A0ABM5J8L1_DRORH</name>
<dbReference type="EnsemblMetazoa" id="XM_044459243.1">
    <property type="protein sequence ID" value="XP_044315178.1"/>
    <property type="gene ID" value="LOC123037609"/>
</dbReference>
<keyword evidence="3" id="KW-1185">Reference proteome</keyword>
<dbReference type="RefSeq" id="XP_044315178.1">
    <property type="nucleotide sequence ID" value="XM_044459243.1"/>
</dbReference>